<dbReference type="PANTHER" id="PTHR10098">
    <property type="entry name" value="RAPSYN-RELATED"/>
    <property type="match status" value="1"/>
</dbReference>
<comment type="caution">
    <text evidence="2">The sequence shown here is derived from an EMBL/GenBank/DDBJ whole genome shotgun (WGS) entry which is preliminary data.</text>
</comment>
<dbReference type="Gene3D" id="1.25.40.10">
    <property type="entry name" value="Tetratricopeptide repeat domain"/>
    <property type="match status" value="3"/>
</dbReference>
<dbReference type="Pfam" id="PF12770">
    <property type="entry name" value="CHAT"/>
    <property type="match status" value="1"/>
</dbReference>
<dbReference type="eggNOG" id="COG0457">
    <property type="taxonomic scope" value="Bacteria"/>
</dbReference>
<dbReference type="Proteomes" id="UP000003781">
    <property type="component" value="Unassembled WGS sequence"/>
</dbReference>
<organism evidence="2 3">
    <name type="scientific">Crocosphaera chwakensis CCY0110</name>
    <dbReference type="NCBI Taxonomy" id="391612"/>
    <lineage>
        <taxon>Bacteria</taxon>
        <taxon>Bacillati</taxon>
        <taxon>Cyanobacteriota</taxon>
        <taxon>Cyanophyceae</taxon>
        <taxon>Oscillatoriophycideae</taxon>
        <taxon>Chroococcales</taxon>
        <taxon>Aphanothecaceae</taxon>
        <taxon>Crocosphaera</taxon>
        <taxon>Crocosphaera chwakensis</taxon>
    </lineage>
</organism>
<proteinExistence type="predicted"/>
<dbReference type="InterPro" id="IPR019734">
    <property type="entry name" value="TPR_rpt"/>
</dbReference>
<dbReference type="OrthoDB" id="446317at2"/>
<dbReference type="AlphaFoldDB" id="A3IXS0"/>
<dbReference type="InterPro" id="IPR024983">
    <property type="entry name" value="CHAT_dom"/>
</dbReference>
<sequence length="908" mass="102733">MHRFSKIRQSLIFFLIGLLFTIAIIPVKVYAHNIQISQTLNSGLELVKQGQQSYQLGQFRDTVENLQQAITIFTQQEDTFNKAITLSNLSLAYQQLGEWEEAKTAINKCFELLAFKPKNSVDNLSKQQALILAPALNIYGRLWYQQGQGELALNSWRKATQVYQKLNKKEGVISSQINQIQALQSLGLYQQAKEMFIIIEQGLNEVSLSLQVKGWRTLGELWQTSGDLQVSETMLNRSLVIAQEMDDAEEMGRTLLSLGNYYREQIDLIQERENKNKVYDTNSWQCFDNNISQEILSLSEQASNAYQQVGFNSINPSLIVKAQINHLDLLLKTNQISQAQQITPTIKVLQLSPGQSSIYAQIKLAKNQACLQQKLAAKPNLSSWDNIETALQTTVQQAKKLDDKRALSYSLGNLGGFYEYLSLEYNQLDFLSQAQQLTQDALLLAQPSQNPDIAYLWQWQLGRIFASQQATEKAIIAYQDTVKTLEQIRGDLLTINTDVQFSFRDNVEPIYRQLVKLILTNSPEQGLKSNKLADIIDLIDALQLAELENFLRCDLTSVATNQSNFDTIQEAALIYPVILEDKFYILYKLPNQSINYKFTEIPQTEVDNTLITLRKALGSQDNQTFIETSQKVYQWLIKPLENDLENSPEVTTLVFVLDGYLRNIPMAVLYDKENQEYLVEKKYALALLPSSKLLNLQRPSQSLNVLAAGISEPLQVEQRNFREIKAQDEIEILKKIAPTDALLNAQFTQNNLRKKLEDNNFSVLHLATHGNFSSDPQETYILAYGELLTPNELNNLLGIETNQGINELDLLVLSACQTASGDNRATLGLAGLAVRAGAKSTLASLWLANDDFTIPLIQRFYEELTKGVSKAEALHQAQKSLVYQEFDGIKLLNSPYNWGAYVLVGSWQ</sequence>
<dbReference type="SUPFAM" id="SSF48452">
    <property type="entry name" value="TPR-like"/>
    <property type="match status" value="2"/>
</dbReference>
<evidence type="ECO:0000313" key="2">
    <source>
        <dbReference type="EMBL" id="EAZ88723.1"/>
    </source>
</evidence>
<dbReference type="RefSeq" id="WP_008278180.1">
    <property type="nucleotide sequence ID" value="NZ_AAXW01000069.1"/>
</dbReference>
<evidence type="ECO:0000259" key="1">
    <source>
        <dbReference type="Pfam" id="PF12770"/>
    </source>
</evidence>
<gene>
    <name evidence="2" type="ORF">CY0110_01150</name>
</gene>
<dbReference type="SMART" id="SM00028">
    <property type="entry name" value="TPR"/>
    <property type="match status" value="4"/>
</dbReference>
<feature type="domain" description="CHAT" evidence="1">
    <location>
        <begin position="628"/>
        <end position="906"/>
    </location>
</feature>
<accession>A3IXS0</accession>
<reference evidence="2 3" key="1">
    <citation type="submission" date="2007-03" db="EMBL/GenBank/DDBJ databases">
        <authorList>
            <person name="Stal L."/>
            <person name="Ferriera S."/>
            <person name="Johnson J."/>
            <person name="Kravitz S."/>
            <person name="Beeson K."/>
            <person name="Sutton G."/>
            <person name="Rogers Y.-H."/>
            <person name="Friedman R."/>
            <person name="Frazier M."/>
            <person name="Venter J.C."/>
        </authorList>
    </citation>
    <scope>NUCLEOTIDE SEQUENCE [LARGE SCALE GENOMIC DNA]</scope>
    <source>
        <strain evidence="2 3">CCY0110</strain>
    </source>
</reference>
<evidence type="ECO:0000313" key="3">
    <source>
        <dbReference type="Proteomes" id="UP000003781"/>
    </source>
</evidence>
<dbReference type="PANTHER" id="PTHR10098:SF112">
    <property type="entry name" value="SLR0380 PROTEIN"/>
    <property type="match status" value="1"/>
</dbReference>
<dbReference type="EMBL" id="AAXW01000069">
    <property type="protein sequence ID" value="EAZ88723.1"/>
    <property type="molecule type" value="Genomic_DNA"/>
</dbReference>
<dbReference type="eggNOG" id="COG4995">
    <property type="taxonomic scope" value="Bacteria"/>
</dbReference>
<protein>
    <recommendedName>
        <fullName evidence="1">CHAT domain-containing protein</fullName>
    </recommendedName>
</protein>
<keyword evidence="3" id="KW-1185">Reference proteome</keyword>
<dbReference type="InterPro" id="IPR011990">
    <property type="entry name" value="TPR-like_helical_dom_sf"/>
</dbReference>
<name>A3IXS0_9CHRO</name>